<dbReference type="SUPFAM" id="SSF52949">
    <property type="entry name" value="Macro domain-like"/>
    <property type="match status" value="1"/>
</dbReference>
<dbReference type="InterPro" id="IPR008283">
    <property type="entry name" value="Peptidase_M17_N"/>
</dbReference>
<dbReference type="EMBL" id="LVXG01000056">
    <property type="protein sequence ID" value="OQP43211.1"/>
    <property type="molecule type" value="Genomic_DNA"/>
</dbReference>
<accession>A0A1V9EAX7</accession>
<feature type="chain" id="PRO_5013139438" evidence="1">
    <location>
        <begin position="18"/>
        <end position="231"/>
    </location>
</feature>
<sequence length="231" mass="24392">MGVYLLSLSLTSISANAQTGTLPKIGTSSIVGKTDGIDIEAKVQSPSAQATPLQIACVFEYTANDLTTPPALPANLNGMLHVDDALKGLITGLRASGKFKGYLYETLLITPAPGTMPAKQLLLIGLGDRNKFDPDIMFTVGAIGMREALRLGVTSYSHASNLKDAGVESPTAVVASNVVKGAVEAYRTQAYLKEKNMSAYKPLTKMTLLSGPAFYEVSTQAIKEAMASFNN</sequence>
<comment type="caution">
    <text evidence="3">The sequence shown here is derived from an EMBL/GenBank/DDBJ whole genome shotgun (WGS) entry which is preliminary data.</text>
</comment>
<evidence type="ECO:0000313" key="4">
    <source>
        <dbReference type="Proteomes" id="UP000192610"/>
    </source>
</evidence>
<dbReference type="GO" id="GO:0006508">
    <property type="term" value="P:proteolysis"/>
    <property type="evidence" value="ECO:0007669"/>
    <property type="project" value="InterPro"/>
</dbReference>
<proteinExistence type="predicted"/>
<dbReference type="GO" id="GO:0070006">
    <property type="term" value="F:metalloaminopeptidase activity"/>
    <property type="evidence" value="ECO:0007669"/>
    <property type="project" value="InterPro"/>
</dbReference>
<dbReference type="AlphaFoldDB" id="A0A1V9EAX7"/>
<evidence type="ECO:0000256" key="1">
    <source>
        <dbReference type="SAM" id="SignalP"/>
    </source>
</evidence>
<dbReference type="Proteomes" id="UP000192610">
    <property type="component" value="Unassembled WGS sequence"/>
</dbReference>
<organism evidence="3 4">
    <name type="scientific">Niastella yeongjuensis</name>
    <dbReference type="NCBI Taxonomy" id="354355"/>
    <lineage>
        <taxon>Bacteria</taxon>
        <taxon>Pseudomonadati</taxon>
        <taxon>Bacteroidota</taxon>
        <taxon>Chitinophagia</taxon>
        <taxon>Chitinophagales</taxon>
        <taxon>Chitinophagaceae</taxon>
        <taxon>Niastella</taxon>
    </lineage>
</organism>
<reference evidence="4" key="1">
    <citation type="submission" date="2016-04" db="EMBL/GenBank/DDBJ databases">
        <authorList>
            <person name="Chen L."/>
            <person name="Zhuang W."/>
            <person name="Wang G."/>
        </authorList>
    </citation>
    <scope>NUCLEOTIDE SEQUENCE [LARGE SCALE GENOMIC DNA]</scope>
    <source>
        <strain evidence="4">17621</strain>
    </source>
</reference>
<dbReference type="STRING" id="354355.SAMN05660816_03182"/>
<feature type="domain" description="Peptidase M17 leucyl aminopeptidase N-terminal" evidence="2">
    <location>
        <begin position="81"/>
        <end position="192"/>
    </location>
</feature>
<gene>
    <name evidence="3" type="ORF">A4H97_12570</name>
</gene>
<dbReference type="Gene3D" id="3.40.220.10">
    <property type="entry name" value="Leucine Aminopeptidase, subunit E, domain 1"/>
    <property type="match status" value="1"/>
</dbReference>
<keyword evidence="4" id="KW-1185">Reference proteome</keyword>
<name>A0A1V9EAX7_9BACT</name>
<keyword evidence="1" id="KW-0732">Signal</keyword>
<dbReference type="InterPro" id="IPR043472">
    <property type="entry name" value="Macro_dom-like"/>
</dbReference>
<evidence type="ECO:0000313" key="3">
    <source>
        <dbReference type="EMBL" id="OQP43211.1"/>
    </source>
</evidence>
<dbReference type="Pfam" id="PF02789">
    <property type="entry name" value="Peptidase_M17_N"/>
    <property type="match status" value="1"/>
</dbReference>
<protein>
    <submittedName>
        <fullName evidence="3">Peptidase M17</fullName>
    </submittedName>
</protein>
<feature type="signal peptide" evidence="1">
    <location>
        <begin position="1"/>
        <end position="17"/>
    </location>
</feature>
<evidence type="ECO:0000259" key="2">
    <source>
        <dbReference type="Pfam" id="PF02789"/>
    </source>
</evidence>